<gene>
    <name evidence="11" type="ORF">SAMN04487941_1803</name>
</gene>
<keyword evidence="11" id="KW-0675">Receptor</keyword>
<dbReference type="SUPFAM" id="SSF144091">
    <property type="entry name" value="Rhomboid-like"/>
    <property type="match status" value="1"/>
</dbReference>
<dbReference type="InterPro" id="IPR022764">
    <property type="entry name" value="Peptidase_S54_rhomboid_dom"/>
</dbReference>
<feature type="domain" description="TonB-dependent receptor plug" evidence="10">
    <location>
        <begin position="423"/>
        <end position="509"/>
    </location>
</feature>
<comment type="similarity">
    <text evidence="2">Belongs to the peptidase S54 family.</text>
</comment>
<evidence type="ECO:0000256" key="3">
    <source>
        <dbReference type="ARBA" id="ARBA00022692"/>
    </source>
</evidence>
<proteinExistence type="inferred from homology"/>
<feature type="transmembrane region" description="Helical" evidence="8">
    <location>
        <begin position="189"/>
        <end position="210"/>
    </location>
</feature>
<comment type="subcellular location">
    <subcellularLocation>
        <location evidence="7">Cell outer membrane</location>
        <topology evidence="7">Multi-pass membrane protein</topology>
    </subcellularLocation>
    <subcellularLocation>
        <location evidence="1">Membrane</location>
        <topology evidence="1">Multi-pass membrane protein</topology>
    </subcellularLocation>
</comment>
<dbReference type="Gene3D" id="1.20.1540.10">
    <property type="entry name" value="Rhomboid-like"/>
    <property type="match status" value="1"/>
</dbReference>
<dbReference type="InterPro" id="IPR012910">
    <property type="entry name" value="Plug_dom"/>
</dbReference>
<dbReference type="SUPFAM" id="SSF56935">
    <property type="entry name" value="Porins"/>
    <property type="match status" value="1"/>
</dbReference>
<dbReference type="PROSITE" id="PS52016">
    <property type="entry name" value="TONB_DEPENDENT_REC_3"/>
    <property type="match status" value="1"/>
</dbReference>
<feature type="transmembrane region" description="Helical" evidence="8">
    <location>
        <begin position="275"/>
        <end position="295"/>
    </location>
</feature>
<feature type="transmembrane region" description="Helical" evidence="8">
    <location>
        <begin position="245"/>
        <end position="263"/>
    </location>
</feature>
<keyword evidence="3 7" id="KW-0812">Transmembrane</keyword>
<evidence type="ECO:0000259" key="10">
    <source>
        <dbReference type="Pfam" id="PF07715"/>
    </source>
</evidence>
<evidence type="ECO:0000313" key="11">
    <source>
        <dbReference type="EMBL" id="SFU66183.1"/>
    </source>
</evidence>
<dbReference type="PANTHER" id="PTHR43731:SF14">
    <property type="entry name" value="PRESENILIN-ASSOCIATED RHOMBOID-LIKE PROTEIN, MITOCHONDRIAL"/>
    <property type="match status" value="1"/>
</dbReference>
<protein>
    <submittedName>
        <fullName evidence="11">TonB-dependent Receptor Plug Domain</fullName>
    </submittedName>
</protein>
<dbReference type="InterPro" id="IPR023997">
    <property type="entry name" value="TonB-dep_OMP_SusC/RagA_CS"/>
</dbReference>
<comment type="similarity">
    <text evidence="7">Belongs to the TonB-dependent receptor family.</text>
</comment>
<feature type="transmembrane region" description="Helical" evidence="8">
    <location>
        <begin position="82"/>
        <end position="102"/>
    </location>
</feature>
<keyword evidence="7" id="KW-1134">Transmembrane beta strand</keyword>
<dbReference type="EMBL" id="FPCA01000002">
    <property type="protein sequence ID" value="SFU66183.1"/>
    <property type="molecule type" value="Genomic_DNA"/>
</dbReference>
<dbReference type="InterPro" id="IPR035952">
    <property type="entry name" value="Rhomboid-like_sf"/>
</dbReference>
<evidence type="ECO:0000256" key="4">
    <source>
        <dbReference type="ARBA" id="ARBA00022801"/>
    </source>
</evidence>
<dbReference type="Proteomes" id="UP000182491">
    <property type="component" value="Unassembled WGS sequence"/>
</dbReference>
<dbReference type="GO" id="GO:0004252">
    <property type="term" value="F:serine-type endopeptidase activity"/>
    <property type="evidence" value="ECO:0007669"/>
    <property type="project" value="InterPro"/>
</dbReference>
<evidence type="ECO:0000256" key="5">
    <source>
        <dbReference type="ARBA" id="ARBA00022989"/>
    </source>
</evidence>
<evidence type="ECO:0000256" key="6">
    <source>
        <dbReference type="ARBA" id="ARBA00023136"/>
    </source>
</evidence>
<dbReference type="NCBIfam" id="TIGR04057">
    <property type="entry name" value="SusC_RagA_signa"/>
    <property type="match status" value="1"/>
</dbReference>
<organism evidence="11 12">
    <name type="scientific">Pontibacter akesuensis</name>
    <dbReference type="NCBI Taxonomy" id="388950"/>
    <lineage>
        <taxon>Bacteria</taxon>
        <taxon>Pseudomonadati</taxon>
        <taxon>Bacteroidota</taxon>
        <taxon>Cytophagia</taxon>
        <taxon>Cytophagales</taxon>
        <taxon>Hymenobacteraceae</taxon>
        <taxon>Pontibacter</taxon>
    </lineage>
</organism>
<accession>A0A1I7HZQ3</accession>
<keyword evidence="4" id="KW-0378">Hydrolase</keyword>
<evidence type="ECO:0000259" key="9">
    <source>
        <dbReference type="Pfam" id="PF01694"/>
    </source>
</evidence>
<dbReference type="InterPro" id="IPR039426">
    <property type="entry name" value="TonB-dep_rcpt-like"/>
</dbReference>
<feature type="domain" description="Peptidase S54 rhomboid" evidence="9">
    <location>
        <begin position="123"/>
        <end position="262"/>
    </location>
</feature>
<name>A0A1I7HZQ3_9BACT</name>
<evidence type="ECO:0000256" key="8">
    <source>
        <dbReference type="SAM" id="Phobius"/>
    </source>
</evidence>
<dbReference type="AlphaFoldDB" id="A0A1I7HZQ3"/>
<keyword evidence="7" id="KW-0998">Cell outer membrane</keyword>
<evidence type="ECO:0000256" key="2">
    <source>
        <dbReference type="ARBA" id="ARBA00009045"/>
    </source>
</evidence>
<keyword evidence="5 8" id="KW-1133">Transmembrane helix</keyword>
<evidence type="ECO:0000256" key="7">
    <source>
        <dbReference type="PROSITE-ProRule" id="PRU01360"/>
    </source>
</evidence>
<dbReference type="Pfam" id="PF07715">
    <property type="entry name" value="Plug"/>
    <property type="match status" value="1"/>
</dbReference>
<dbReference type="Gene3D" id="2.170.130.10">
    <property type="entry name" value="TonB-dependent receptor, plug domain"/>
    <property type="match status" value="1"/>
</dbReference>
<evidence type="ECO:0000256" key="1">
    <source>
        <dbReference type="ARBA" id="ARBA00004141"/>
    </source>
</evidence>
<evidence type="ECO:0000313" key="12">
    <source>
        <dbReference type="Proteomes" id="UP000182491"/>
    </source>
</evidence>
<dbReference type="GO" id="GO:0009279">
    <property type="term" value="C:cell outer membrane"/>
    <property type="evidence" value="ECO:0007669"/>
    <property type="project" value="UniProtKB-SubCell"/>
</dbReference>
<keyword evidence="12" id="KW-1185">Reference proteome</keyword>
<dbReference type="Pfam" id="PF01694">
    <property type="entry name" value="Rhomboid"/>
    <property type="match status" value="1"/>
</dbReference>
<keyword evidence="6 7" id="KW-0472">Membrane</keyword>
<feature type="transmembrane region" description="Helical" evidence="8">
    <location>
        <begin position="165"/>
        <end position="183"/>
    </location>
</feature>
<keyword evidence="7" id="KW-0813">Transport</keyword>
<sequence length="516" mass="56567">MENNYAVQAEAMSTAELQAVVQEHGAYAREAVWAAMAELEKRGEEIPVKEGFEQPQPETWGQKGRNFLQLFVPQQDYFVTPILLNLNLLVFLIGTALGLHVLDPDAGRLVELGANFGPYTLTGEPWRLLTSTFLHGGILHLLLNMMALVNIGAQLEMLVGRVQFMLAYLLCGLAGSVASLWWVSPEITVAVGASGAIFGLFGMLLMLLLLERELDWKNKRAMLANMAVVIGINLAYGMRDGIDNAAHVGGLVAGMVYGALLLLRSGRYITQNYGAVGNAITMVAGMLVLFVWFYMIPFTGTVRFVYTLEQIGKHEEKAMEAMFLMEKAGENAKADEMVPILEHGIVLWEESETLLEQIEDAPEGEEARVATLLDYVRLRKMSYQMLRDDLQEGRPLLHQKQQQMLGAINQYVAQLQKGDFSEVATRSGLEELPPELNMKGSNGAPLDAAVLDAIEAPLFVLDGVELGTAPKLEPMQEVTDLSPEMIQEITVLQGAEAVAIYGAKAAGGVILITTKK</sequence>
<dbReference type="InterPro" id="IPR037066">
    <property type="entry name" value="Plug_dom_sf"/>
</dbReference>
<reference evidence="12" key="1">
    <citation type="submission" date="2016-10" db="EMBL/GenBank/DDBJ databases">
        <authorList>
            <person name="Varghese N."/>
        </authorList>
    </citation>
    <scope>NUCLEOTIDE SEQUENCE [LARGE SCALE GENOMIC DNA]</scope>
    <source>
        <strain evidence="12">DSM 18820</strain>
    </source>
</reference>
<feature type="transmembrane region" description="Helical" evidence="8">
    <location>
        <begin position="222"/>
        <end position="239"/>
    </location>
</feature>
<feature type="transmembrane region" description="Helical" evidence="8">
    <location>
        <begin position="133"/>
        <end position="153"/>
    </location>
</feature>
<dbReference type="PANTHER" id="PTHR43731">
    <property type="entry name" value="RHOMBOID PROTEASE"/>
    <property type="match status" value="1"/>
</dbReference>
<dbReference type="STRING" id="388950.GCA_001611675_01740"/>
<dbReference type="RefSeq" id="WP_172798102.1">
    <property type="nucleotide sequence ID" value="NZ_BMXC01000002.1"/>
</dbReference>
<dbReference type="InterPro" id="IPR050925">
    <property type="entry name" value="Rhomboid_protease_S54"/>
</dbReference>